<protein>
    <recommendedName>
        <fullName evidence="2">Cathepsin propeptide inhibitor domain-containing protein</fullName>
    </recommendedName>
</protein>
<reference evidence="3" key="1">
    <citation type="submission" date="2020-05" db="EMBL/GenBank/DDBJ databases">
        <title>WGS assembly of Panicum virgatum.</title>
        <authorList>
            <person name="Lovell J.T."/>
            <person name="Jenkins J."/>
            <person name="Shu S."/>
            <person name="Juenger T.E."/>
            <person name="Schmutz J."/>
        </authorList>
    </citation>
    <scope>NUCLEOTIDE SEQUENCE</scope>
    <source>
        <strain evidence="3">AP13</strain>
    </source>
</reference>
<accession>A0A8T0MKT9</accession>
<organism evidence="3 4">
    <name type="scientific">Panicum virgatum</name>
    <name type="common">Blackwell switchgrass</name>
    <dbReference type="NCBI Taxonomy" id="38727"/>
    <lineage>
        <taxon>Eukaryota</taxon>
        <taxon>Viridiplantae</taxon>
        <taxon>Streptophyta</taxon>
        <taxon>Embryophyta</taxon>
        <taxon>Tracheophyta</taxon>
        <taxon>Spermatophyta</taxon>
        <taxon>Magnoliopsida</taxon>
        <taxon>Liliopsida</taxon>
        <taxon>Poales</taxon>
        <taxon>Poaceae</taxon>
        <taxon>PACMAD clade</taxon>
        <taxon>Panicoideae</taxon>
        <taxon>Panicodae</taxon>
        <taxon>Paniceae</taxon>
        <taxon>Panicinae</taxon>
        <taxon>Panicum</taxon>
        <taxon>Panicum sect. Hiantes</taxon>
    </lineage>
</organism>
<dbReference type="AlphaFoldDB" id="A0A8T0MKT9"/>
<dbReference type="Gene3D" id="1.10.287.2250">
    <property type="match status" value="1"/>
</dbReference>
<evidence type="ECO:0000256" key="1">
    <source>
        <dbReference type="SAM" id="SignalP"/>
    </source>
</evidence>
<proteinExistence type="predicted"/>
<dbReference type="Proteomes" id="UP000823388">
    <property type="component" value="Chromosome 9N"/>
</dbReference>
<evidence type="ECO:0000313" key="4">
    <source>
        <dbReference type="Proteomes" id="UP000823388"/>
    </source>
</evidence>
<sequence>MPSKASMLLLVARAARSVAAATGRFARVAEQAALPPKARATAAASPAPDRVGAADLLLHRSAAGSPPPAAAATPPAASAVPRAINGGIGPGIRLNEVLMPKAKFVAQEKDLESDEAMWALYERWCKFFNQKRDRDEMVRRFNKFKDTARLVHRTNNDNLRFKLAINKFADGKLREKCANPDGHVVMIAKKVGESPTTVLLRPGDRFLRKVYADYKVVNGKVFVFYPPKGSKRGCYEELSVEYEVFDGRLFVDLPEGHELVIPSADLL</sequence>
<feature type="signal peptide" evidence="1">
    <location>
        <begin position="1"/>
        <end position="20"/>
    </location>
</feature>
<dbReference type="EMBL" id="CM029054">
    <property type="protein sequence ID" value="KAG2537368.1"/>
    <property type="molecule type" value="Genomic_DNA"/>
</dbReference>
<dbReference type="OrthoDB" id="696293at2759"/>
<keyword evidence="4" id="KW-1185">Reference proteome</keyword>
<name>A0A8T0MKT9_PANVG</name>
<evidence type="ECO:0000313" key="3">
    <source>
        <dbReference type="EMBL" id="KAG2537368.1"/>
    </source>
</evidence>
<dbReference type="Pfam" id="PF08246">
    <property type="entry name" value="Inhibitor_I29"/>
    <property type="match status" value="1"/>
</dbReference>
<evidence type="ECO:0000259" key="2">
    <source>
        <dbReference type="Pfam" id="PF08246"/>
    </source>
</evidence>
<dbReference type="InterPro" id="IPR013201">
    <property type="entry name" value="Prot_inhib_I29"/>
</dbReference>
<dbReference type="SUPFAM" id="SSF54001">
    <property type="entry name" value="Cysteine proteinases"/>
    <property type="match status" value="1"/>
</dbReference>
<gene>
    <name evidence="3" type="ORF">PVAP13_9NG291800</name>
</gene>
<dbReference type="InterPro" id="IPR038765">
    <property type="entry name" value="Papain-like_cys_pep_sf"/>
</dbReference>
<comment type="caution">
    <text evidence="3">The sequence shown here is derived from an EMBL/GenBank/DDBJ whole genome shotgun (WGS) entry which is preliminary data.</text>
</comment>
<keyword evidence="1" id="KW-0732">Signal</keyword>
<feature type="domain" description="Cathepsin propeptide inhibitor" evidence="2">
    <location>
        <begin position="121"/>
        <end position="170"/>
    </location>
</feature>
<feature type="chain" id="PRO_5035783096" description="Cathepsin propeptide inhibitor domain-containing protein" evidence="1">
    <location>
        <begin position="21"/>
        <end position="267"/>
    </location>
</feature>